<name>E9GSE6_DAPPU</name>
<evidence type="ECO:0000313" key="2">
    <source>
        <dbReference type="EMBL" id="EFX77590.1"/>
    </source>
</evidence>
<feature type="region of interest" description="Disordered" evidence="1">
    <location>
        <begin position="540"/>
        <end position="571"/>
    </location>
</feature>
<feature type="compositionally biased region" description="Low complexity" evidence="1">
    <location>
        <begin position="389"/>
        <end position="400"/>
    </location>
</feature>
<feature type="compositionally biased region" description="Polar residues" evidence="1">
    <location>
        <begin position="133"/>
        <end position="152"/>
    </location>
</feature>
<proteinExistence type="predicted"/>
<feature type="compositionally biased region" description="Pro residues" evidence="1">
    <location>
        <begin position="657"/>
        <end position="666"/>
    </location>
</feature>
<feature type="region of interest" description="Disordered" evidence="1">
    <location>
        <begin position="755"/>
        <end position="780"/>
    </location>
</feature>
<keyword evidence="3" id="KW-1185">Reference proteome</keyword>
<dbReference type="HOGENOM" id="CLU_312229_0_0_1"/>
<protein>
    <submittedName>
        <fullName evidence="2">Uncharacterized protein</fullName>
    </submittedName>
</protein>
<dbReference type="OrthoDB" id="6426920at2759"/>
<feature type="region of interest" description="Disordered" evidence="1">
    <location>
        <begin position="447"/>
        <end position="522"/>
    </location>
</feature>
<reference evidence="2 3" key="1">
    <citation type="journal article" date="2011" name="Science">
        <title>The ecoresponsive genome of Daphnia pulex.</title>
        <authorList>
            <person name="Colbourne J.K."/>
            <person name="Pfrender M.E."/>
            <person name="Gilbert D."/>
            <person name="Thomas W.K."/>
            <person name="Tucker A."/>
            <person name="Oakley T.H."/>
            <person name="Tokishita S."/>
            <person name="Aerts A."/>
            <person name="Arnold G.J."/>
            <person name="Basu M.K."/>
            <person name="Bauer D.J."/>
            <person name="Caceres C.E."/>
            <person name="Carmel L."/>
            <person name="Casola C."/>
            <person name="Choi J.H."/>
            <person name="Detter J.C."/>
            <person name="Dong Q."/>
            <person name="Dusheyko S."/>
            <person name="Eads B.D."/>
            <person name="Frohlich T."/>
            <person name="Geiler-Samerotte K.A."/>
            <person name="Gerlach D."/>
            <person name="Hatcher P."/>
            <person name="Jogdeo S."/>
            <person name="Krijgsveld J."/>
            <person name="Kriventseva E.V."/>
            <person name="Kultz D."/>
            <person name="Laforsch C."/>
            <person name="Lindquist E."/>
            <person name="Lopez J."/>
            <person name="Manak J.R."/>
            <person name="Muller J."/>
            <person name="Pangilinan J."/>
            <person name="Patwardhan R.P."/>
            <person name="Pitluck S."/>
            <person name="Pritham E.J."/>
            <person name="Rechtsteiner A."/>
            <person name="Rho M."/>
            <person name="Rogozin I.B."/>
            <person name="Sakarya O."/>
            <person name="Salamov A."/>
            <person name="Schaack S."/>
            <person name="Shapiro H."/>
            <person name="Shiga Y."/>
            <person name="Skalitzky C."/>
            <person name="Smith Z."/>
            <person name="Souvorov A."/>
            <person name="Sung W."/>
            <person name="Tang Z."/>
            <person name="Tsuchiya D."/>
            <person name="Tu H."/>
            <person name="Vos H."/>
            <person name="Wang M."/>
            <person name="Wolf Y.I."/>
            <person name="Yamagata H."/>
            <person name="Yamada T."/>
            <person name="Ye Y."/>
            <person name="Shaw J.R."/>
            <person name="Andrews J."/>
            <person name="Crease T.J."/>
            <person name="Tang H."/>
            <person name="Lucas S.M."/>
            <person name="Robertson H.M."/>
            <person name="Bork P."/>
            <person name="Koonin E.V."/>
            <person name="Zdobnov E.M."/>
            <person name="Grigoriev I.V."/>
            <person name="Lynch M."/>
            <person name="Boore J.L."/>
        </authorList>
    </citation>
    <scope>NUCLEOTIDE SEQUENCE [LARGE SCALE GENOMIC DNA]</scope>
</reference>
<evidence type="ECO:0000313" key="3">
    <source>
        <dbReference type="Proteomes" id="UP000000305"/>
    </source>
</evidence>
<feature type="region of interest" description="Disordered" evidence="1">
    <location>
        <begin position="353"/>
        <end position="421"/>
    </location>
</feature>
<gene>
    <name evidence="2" type="ORF">DAPPUDRAFT_305781</name>
</gene>
<feature type="compositionally biased region" description="Low complexity" evidence="1">
    <location>
        <begin position="854"/>
        <end position="874"/>
    </location>
</feature>
<feature type="region of interest" description="Disordered" evidence="1">
    <location>
        <begin position="93"/>
        <end position="213"/>
    </location>
</feature>
<organism evidence="2 3">
    <name type="scientific">Daphnia pulex</name>
    <name type="common">Water flea</name>
    <dbReference type="NCBI Taxonomy" id="6669"/>
    <lineage>
        <taxon>Eukaryota</taxon>
        <taxon>Metazoa</taxon>
        <taxon>Ecdysozoa</taxon>
        <taxon>Arthropoda</taxon>
        <taxon>Crustacea</taxon>
        <taxon>Branchiopoda</taxon>
        <taxon>Diplostraca</taxon>
        <taxon>Cladocera</taxon>
        <taxon>Anomopoda</taxon>
        <taxon>Daphniidae</taxon>
        <taxon>Daphnia</taxon>
    </lineage>
</organism>
<feature type="region of interest" description="Disordered" evidence="1">
    <location>
        <begin position="1"/>
        <end position="23"/>
    </location>
</feature>
<accession>E9GSE6</accession>
<feature type="region of interest" description="Disordered" evidence="1">
    <location>
        <begin position="628"/>
        <end position="672"/>
    </location>
</feature>
<feature type="compositionally biased region" description="Polar residues" evidence="1">
    <location>
        <begin position="159"/>
        <end position="171"/>
    </location>
</feature>
<dbReference type="AlphaFoldDB" id="E9GSE6"/>
<evidence type="ECO:0000256" key="1">
    <source>
        <dbReference type="SAM" id="MobiDB-lite"/>
    </source>
</evidence>
<dbReference type="Proteomes" id="UP000000305">
    <property type="component" value="Unassembled WGS sequence"/>
</dbReference>
<feature type="region of interest" description="Disordered" evidence="1">
    <location>
        <begin position="37"/>
        <end position="58"/>
    </location>
</feature>
<feature type="compositionally biased region" description="Basic and acidic residues" evidence="1">
    <location>
        <begin position="450"/>
        <end position="459"/>
    </location>
</feature>
<feature type="compositionally biased region" description="Polar residues" evidence="1">
    <location>
        <begin position="111"/>
        <end position="120"/>
    </location>
</feature>
<feature type="compositionally biased region" description="Polar residues" evidence="1">
    <location>
        <begin position="367"/>
        <end position="388"/>
    </location>
</feature>
<dbReference type="STRING" id="6669.E9GSE6"/>
<feature type="region of interest" description="Disordered" evidence="1">
    <location>
        <begin position="809"/>
        <end position="877"/>
    </location>
</feature>
<dbReference type="EMBL" id="GL732562">
    <property type="protein sequence ID" value="EFX77590.1"/>
    <property type="molecule type" value="Genomic_DNA"/>
</dbReference>
<sequence length="940" mass="101409">METEKFLAETSASGPSLLPNNAKVRNKLLAPNKTQLLALKLNSPNGPKKQPKKAEEKVRIDNLQESELQALLDEVLQYSGKRDGEKGSELFQALLRETQESGEESPPAFRPTQTTSNPAVQQRRRRSRKETSVPFSHQTTGVSSVQSNTVAGSNKKGGSLQNISSHSQSEWGSVRRRKRHDTSDSGSTLGSPRKREGGSLPCDVARGSNKTVKPDELVLTSTEDIHTEPSRLTNDCVINMEGMIESSANFSELEDKFPEPWNNHHIRRTEHSTSVIEPMEQDMEICPSENVGITKKLLSKSSKEYGTIQCEVDAAIPFVPFDSTANQEVNRSNTVNGSLDDGIPHQRRIHRQTGGISDSRMDENGNPFGSVNGTSISPFMHRTSPSGISTTNLTSVNTSSGFSTSKAGQRKQKKKNGKDENVLYAKEIPGFVGNRNVDELLEYIESSESNGKKASDKKTGLKHNGTLVKDSSSKVKPKEKKSSSKLLHRQMNSNQADSEDSDTPGGGSINSPVGKDEDFVFRAKTGDGVEELEAAVAAAAADFQTVTKKQRRKKRNSLSNSTTGSKTKELLEQSHMNLFYNASSPSVMMRPPRQPPSISAGSQIAIQISGGTVGNGLGVGNEAAKKLVASVPPSEPSDLDSDGGDSVHSLPVQPSAPLFPYPPMHQQPPSSAQNSISYADIIRSEQHHAKSDVVFLAESSQPIDVKQLCATSPNTAIPAVGTNPSTAPAPLTDLVASAATFTAAANVPCNRAAPRASLSGVPLRRAASLPPTSPSVETPPVVIVGSSSSTQVDVTFGFELNEQLLALSIQPSPPSQPPKETQSSLLTSPEAYTEPIMVSFSPEPRSETKPDPELYPSSSTPLSSSPEAASTPTAVDFASRYRERPELLNPPISRRSYEIVDFISQAWKRIERKLDEQQQHNIGSNGGLALQSSIRVYTLE</sequence>
<dbReference type="InParanoid" id="E9GSE6"/>
<dbReference type="KEGG" id="dpx:DAPPUDRAFT_305781"/>